<dbReference type="GO" id="GO:0008270">
    <property type="term" value="F:zinc ion binding"/>
    <property type="evidence" value="ECO:0007669"/>
    <property type="project" value="UniProtKB-KW"/>
</dbReference>
<dbReference type="GO" id="GO:0005634">
    <property type="term" value="C:nucleus"/>
    <property type="evidence" value="ECO:0007669"/>
    <property type="project" value="TreeGrafter"/>
</dbReference>
<evidence type="ECO:0000259" key="3">
    <source>
        <dbReference type="PROSITE" id="PS50103"/>
    </source>
</evidence>
<feature type="compositionally biased region" description="Low complexity" evidence="2">
    <location>
        <begin position="421"/>
        <end position="476"/>
    </location>
</feature>
<organism evidence="5 6">
    <name type="scientific">Triparma verrucosa</name>
    <dbReference type="NCBI Taxonomy" id="1606542"/>
    <lineage>
        <taxon>Eukaryota</taxon>
        <taxon>Sar</taxon>
        <taxon>Stramenopiles</taxon>
        <taxon>Ochrophyta</taxon>
        <taxon>Bolidophyceae</taxon>
        <taxon>Parmales</taxon>
        <taxon>Triparmaceae</taxon>
        <taxon>Triparma</taxon>
    </lineage>
</organism>
<evidence type="ECO:0000259" key="4">
    <source>
        <dbReference type="PROSITE" id="PS50158"/>
    </source>
</evidence>
<gene>
    <name evidence="5" type="ORF">TrVE_jg4376</name>
</gene>
<dbReference type="SUPFAM" id="SSF57756">
    <property type="entry name" value="Retrovirus zinc finger-like domains"/>
    <property type="match status" value="1"/>
</dbReference>
<feature type="region of interest" description="Disordered" evidence="2">
    <location>
        <begin position="395"/>
        <end position="557"/>
    </location>
</feature>
<name>A0A9W7FD51_9STRA</name>
<accession>A0A9W7FD51</accession>
<feature type="compositionally biased region" description="Basic residues" evidence="2">
    <location>
        <begin position="195"/>
        <end position="206"/>
    </location>
</feature>
<dbReference type="PANTHER" id="PTHR14312:SF1">
    <property type="entry name" value="BASIC-LEUCINE ZIPPER TRANSCRIPTION FACTOR A"/>
    <property type="match status" value="1"/>
</dbReference>
<dbReference type="InterPro" id="IPR000571">
    <property type="entry name" value="Znf_CCCH"/>
</dbReference>
<feature type="compositionally biased region" description="Low complexity" evidence="2">
    <location>
        <begin position="167"/>
        <end position="184"/>
    </location>
</feature>
<dbReference type="Gene3D" id="4.10.1000.10">
    <property type="entry name" value="Zinc finger, CCCH-type"/>
    <property type="match status" value="1"/>
</dbReference>
<dbReference type="Gene3D" id="3.30.1370.210">
    <property type="match status" value="1"/>
</dbReference>
<feature type="compositionally biased region" description="Polar residues" evidence="2">
    <location>
        <begin position="323"/>
        <end position="339"/>
    </location>
</feature>
<evidence type="ECO:0000313" key="5">
    <source>
        <dbReference type="EMBL" id="GMI09999.1"/>
    </source>
</evidence>
<reference evidence="6" key="1">
    <citation type="journal article" date="2023" name="Commun. Biol.">
        <title>Genome analysis of Parmales, the sister group of diatoms, reveals the evolutionary specialization of diatoms from phago-mixotrophs to photoautotrophs.</title>
        <authorList>
            <person name="Ban H."/>
            <person name="Sato S."/>
            <person name="Yoshikawa S."/>
            <person name="Yamada K."/>
            <person name="Nakamura Y."/>
            <person name="Ichinomiya M."/>
            <person name="Sato N."/>
            <person name="Blanc-Mathieu R."/>
            <person name="Endo H."/>
            <person name="Kuwata A."/>
            <person name="Ogata H."/>
        </authorList>
    </citation>
    <scope>NUCLEOTIDE SEQUENCE [LARGE SCALE GENOMIC DNA]</scope>
    <source>
        <strain evidence="6">NIES 3699</strain>
    </source>
</reference>
<dbReference type="AlphaFoldDB" id="A0A9W7FD51"/>
<feature type="zinc finger region" description="C3H1-type" evidence="1">
    <location>
        <begin position="131"/>
        <end position="158"/>
    </location>
</feature>
<feature type="domain" description="CCHC-type" evidence="4">
    <location>
        <begin position="6"/>
        <end position="22"/>
    </location>
</feature>
<feature type="compositionally biased region" description="Polar residues" evidence="2">
    <location>
        <begin position="366"/>
        <end position="380"/>
    </location>
</feature>
<feature type="domain" description="C3H1-type" evidence="3">
    <location>
        <begin position="131"/>
        <end position="158"/>
    </location>
</feature>
<feature type="compositionally biased region" description="Polar residues" evidence="2">
    <location>
        <begin position="506"/>
        <end position="517"/>
    </location>
</feature>
<keyword evidence="1" id="KW-0863">Zinc-finger</keyword>
<dbReference type="GO" id="GO:0043565">
    <property type="term" value="F:sequence-specific DNA binding"/>
    <property type="evidence" value="ECO:0007669"/>
    <property type="project" value="TreeGrafter"/>
</dbReference>
<feature type="zinc finger region" description="C3H1-type" evidence="1">
    <location>
        <begin position="285"/>
        <end position="312"/>
    </location>
</feature>
<keyword evidence="1" id="KW-0479">Metal-binding</keyword>
<evidence type="ECO:0000256" key="1">
    <source>
        <dbReference type="PROSITE-ProRule" id="PRU00723"/>
    </source>
</evidence>
<feature type="compositionally biased region" description="Basic and acidic residues" evidence="2">
    <location>
        <begin position="234"/>
        <end position="258"/>
    </location>
</feature>
<dbReference type="EMBL" id="BRXX01000409">
    <property type="protein sequence ID" value="GMI09999.1"/>
    <property type="molecule type" value="Genomic_DNA"/>
</dbReference>
<feature type="region of interest" description="Disordered" evidence="2">
    <location>
        <begin position="31"/>
        <end position="62"/>
    </location>
</feature>
<protein>
    <submittedName>
        <fullName evidence="5">Uncharacterized protein</fullName>
    </submittedName>
</protein>
<proteinExistence type="predicted"/>
<dbReference type="InterPro" id="IPR036875">
    <property type="entry name" value="Znf_CCHC_sf"/>
</dbReference>
<sequence length="624" mass="68857">MASALRCFLCGEQGHDTSECPRVVQKKDQSFWGSNSNNTSTPQAPQHGSNRTSHGPLTSEAPKKEQCKVVGQEGGVVALFGGSVVGGWSSLESNFGKSSYNQEQGMDKYNLESMLKGIGITEEESTKPNQTKSKRACFDYQKGSCFRGANCRFRHVMPEDIAFEQQQQRLANQRAQQLENSSRSSSKEKDGSISSHKKTRRGRRGRSKDSMDGSKHSSIGSDPRGRARPGSRSNSRESYLRSTSKDSKSSKDSKDSRENLLTGMPVPGFPGMVMMPAKGMPLGQQKSKRTCFDFQKGECFRGASCKFRHEVSSNFQEYEGDPTENSSYSRSYTHYTQESGSGGYLAEDPNNLDRSGGSRGSHSGLYNYSQTAGSPIQNPNFVHVGQEDGMLLRQQNQQQVAQSPGNGYGAYQGHPPPPSPLSNMSPHHQQQQHQQQQQQQQQHQQHQQQQQQQQRQQYASQQIQQQRLVATAAATGPPQPPSPHQQQGRSPFSGYRQQEKPPPGFPTSSIPLNTYSASPGAIIGTEPSSDQLPGYSINNNNNINHNANNTNSTINTNSPARNTSLPVLTDNFLQIHNDKQKKEVTHSWTCMKCFIMVGGKYCTNCGEIEPDFNLMVSSVVNKVA</sequence>
<feature type="compositionally biased region" description="Polar residues" evidence="2">
    <location>
        <begin position="31"/>
        <end position="56"/>
    </location>
</feature>
<feature type="domain" description="C3H1-type" evidence="3">
    <location>
        <begin position="285"/>
        <end position="312"/>
    </location>
</feature>
<dbReference type="GO" id="GO:0010468">
    <property type="term" value="P:regulation of gene expression"/>
    <property type="evidence" value="ECO:0007669"/>
    <property type="project" value="TreeGrafter"/>
</dbReference>
<keyword evidence="1" id="KW-0862">Zinc</keyword>
<feature type="compositionally biased region" description="Low complexity" evidence="2">
    <location>
        <begin position="536"/>
        <end position="557"/>
    </location>
</feature>
<comment type="caution">
    <text evidence="5">The sequence shown here is derived from an EMBL/GenBank/DDBJ whole genome shotgun (WGS) entry which is preliminary data.</text>
</comment>
<dbReference type="InterPro" id="IPR001878">
    <property type="entry name" value="Znf_CCHC"/>
</dbReference>
<dbReference type="PROSITE" id="PS50158">
    <property type="entry name" value="ZF_CCHC"/>
    <property type="match status" value="1"/>
</dbReference>
<keyword evidence="6" id="KW-1185">Reference proteome</keyword>
<dbReference type="SMART" id="SM00356">
    <property type="entry name" value="ZnF_C3H1"/>
    <property type="match status" value="2"/>
</dbReference>
<dbReference type="Proteomes" id="UP001165160">
    <property type="component" value="Unassembled WGS sequence"/>
</dbReference>
<dbReference type="PANTHER" id="PTHR14312">
    <property type="entry name" value="CREB/ATF BZIP TRANSCRIPTION FACTOR"/>
    <property type="match status" value="1"/>
</dbReference>
<feature type="region of interest" description="Disordered" evidence="2">
    <location>
        <begin position="167"/>
        <end position="270"/>
    </location>
</feature>
<evidence type="ECO:0000313" key="6">
    <source>
        <dbReference type="Proteomes" id="UP001165160"/>
    </source>
</evidence>
<feature type="region of interest" description="Disordered" evidence="2">
    <location>
        <begin position="316"/>
        <end position="382"/>
    </location>
</feature>
<dbReference type="PROSITE" id="PS50103">
    <property type="entry name" value="ZF_C3H1"/>
    <property type="match status" value="2"/>
</dbReference>
<evidence type="ECO:0000256" key="2">
    <source>
        <dbReference type="SAM" id="MobiDB-lite"/>
    </source>
</evidence>